<dbReference type="GeneID" id="35446935"/>
<evidence type="ECO:0000313" key="2">
    <source>
        <dbReference type="Proteomes" id="UP000242254"/>
    </source>
</evidence>
<dbReference type="RefSeq" id="XP_023461231.1">
    <property type="nucleotide sequence ID" value="XM_023615947.1"/>
</dbReference>
<reference evidence="1 2" key="1">
    <citation type="journal article" date="2016" name="Proc. Natl. Acad. Sci. U.S.A.">
        <title>Lipid metabolic changes in an early divergent fungus govern the establishment of a mutualistic symbiosis with endobacteria.</title>
        <authorList>
            <person name="Lastovetsky O.A."/>
            <person name="Gaspar M.L."/>
            <person name="Mondo S.J."/>
            <person name="LaButti K.M."/>
            <person name="Sandor L."/>
            <person name="Grigoriev I.V."/>
            <person name="Henry S.A."/>
            <person name="Pawlowska T.E."/>
        </authorList>
    </citation>
    <scope>NUCLEOTIDE SEQUENCE [LARGE SCALE GENOMIC DNA]</scope>
    <source>
        <strain evidence="1 2">ATCC 52813</strain>
    </source>
</reference>
<keyword evidence="2" id="KW-1185">Reference proteome</keyword>
<dbReference type="EMBL" id="KZ303874">
    <property type="protein sequence ID" value="PHZ07523.1"/>
    <property type="molecule type" value="Genomic_DNA"/>
</dbReference>
<sequence length="101" mass="11358">MTCLFNDILIKLKLYRSECHSQTIKALKANDLIDMDEKDIRLGFVFTNLAGIEHVFFCERQTYKQSVEQGQEKAHSVTGLISCLTKNASSICALCHITSTS</sequence>
<organism evidence="1 2">
    <name type="scientific">Rhizopus microsporus ATCC 52813</name>
    <dbReference type="NCBI Taxonomy" id="1340429"/>
    <lineage>
        <taxon>Eukaryota</taxon>
        <taxon>Fungi</taxon>
        <taxon>Fungi incertae sedis</taxon>
        <taxon>Mucoromycota</taxon>
        <taxon>Mucoromycotina</taxon>
        <taxon>Mucoromycetes</taxon>
        <taxon>Mucorales</taxon>
        <taxon>Mucorineae</taxon>
        <taxon>Rhizopodaceae</taxon>
        <taxon>Rhizopus</taxon>
    </lineage>
</organism>
<proteinExistence type="predicted"/>
<evidence type="ECO:0000313" key="1">
    <source>
        <dbReference type="EMBL" id="PHZ07523.1"/>
    </source>
</evidence>
<dbReference type="AlphaFoldDB" id="A0A2G4SFH4"/>
<dbReference type="Proteomes" id="UP000242254">
    <property type="component" value="Unassembled WGS sequence"/>
</dbReference>
<gene>
    <name evidence="1" type="ORF">RHIMIDRAFT_97387</name>
</gene>
<protein>
    <submittedName>
        <fullName evidence="1">Uncharacterized protein</fullName>
    </submittedName>
</protein>
<name>A0A2G4SFH4_RHIZD</name>
<accession>A0A2G4SFH4</accession>